<evidence type="ECO:0000256" key="6">
    <source>
        <dbReference type="ARBA" id="ARBA00022989"/>
    </source>
</evidence>
<evidence type="ECO:0000313" key="10">
    <source>
        <dbReference type="Proteomes" id="UP000887565"/>
    </source>
</evidence>
<evidence type="ECO:0000256" key="2">
    <source>
        <dbReference type="ARBA" id="ARBA00009063"/>
    </source>
</evidence>
<comment type="similarity">
    <text evidence="2">Belongs to the syntaxin family.</text>
</comment>
<dbReference type="GO" id="GO:0031201">
    <property type="term" value="C:SNARE complex"/>
    <property type="evidence" value="ECO:0007669"/>
    <property type="project" value="TreeGrafter"/>
</dbReference>
<dbReference type="PANTHER" id="PTHR15959:SF0">
    <property type="entry name" value="SYNTAXIN-18"/>
    <property type="match status" value="1"/>
</dbReference>
<sequence>KCIFRLRIENLVTYTSKTIEHRLNKLSVLPYSTENHNDENIEIKRGSDEKPKVDIRRRKVPKNQMNRLQDKSDDKSLKIIRQTMHQKVDKQKLIAMEADVQQSKEEWARVCEELKPEEKIQLEAENKSLIEEFTSKNDELKKLTGQVVEIANLQSIFAEKVIQQDTDIFRIHDVTIHSTENIKMGNEAIRQAMKKKAFMRVFIIFTLIVLSFTLLFLDWYNQ</sequence>
<evidence type="ECO:0000256" key="8">
    <source>
        <dbReference type="ARBA" id="ARBA00023136"/>
    </source>
</evidence>
<evidence type="ECO:0000256" key="1">
    <source>
        <dbReference type="ARBA" id="ARBA00004211"/>
    </source>
</evidence>
<proteinExistence type="inferred from homology"/>
<dbReference type="SUPFAM" id="SSF58038">
    <property type="entry name" value="SNARE fusion complex"/>
    <property type="match status" value="1"/>
</dbReference>
<keyword evidence="3" id="KW-0813">Transport</keyword>
<evidence type="ECO:0000256" key="4">
    <source>
        <dbReference type="ARBA" id="ARBA00022692"/>
    </source>
</evidence>
<dbReference type="Gene3D" id="1.20.5.110">
    <property type="match status" value="1"/>
</dbReference>
<evidence type="ECO:0000256" key="7">
    <source>
        <dbReference type="ARBA" id="ARBA00023054"/>
    </source>
</evidence>
<protein>
    <submittedName>
        <fullName evidence="11">t-SNARE coiled-coil homology domain-containing protein</fullName>
    </submittedName>
</protein>
<evidence type="ECO:0000256" key="3">
    <source>
        <dbReference type="ARBA" id="ARBA00022448"/>
    </source>
</evidence>
<accession>A0A915L4C0</accession>
<keyword evidence="4 9" id="KW-0812">Transmembrane</keyword>
<evidence type="ECO:0000256" key="9">
    <source>
        <dbReference type="SAM" id="Phobius"/>
    </source>
</evidence>
<keyword evidence="10" id="KW-1185">Reference proteome</keyword>
<keyword evidence="6 9" id="KW-1133">Transmembrane helix</keyword>
<dbReference type="GO" id="GO:0005783">
    <property type="term" value="C:endoplasmic reticulum"/>
    <property type="evidence" value="ECO:0007669"/>
    <property type="project" value="TreeGrafter"/>
</dbReference>
<keyword evidence="8 9" id="KW-0472">Membrane</keyword>
<dbReference type="GO" id="GO:0015031">
    <property type="term" value="P:protein transport"/>
    <property type="evidence" value="ECO:0007669"/>
    <property type="project" value="UniProtKB-KW"/>
</dbReference>
<feature type="transmembrane region" description="Helical" evidence="9">
    <location>
        <begin position="197"/>
        <end position="217"/>
    </location>
</feature>
<keyword evidence="5" id="KW-0653">Protein transport</keyword>
<organism evidence="10 11">
    <name type="scientific">Romanomermis culicivorax</name>
    <name type="common">Nematode worm</name>
    <dbReference type="NCBI Taxonomy" id="13658"/>
    <lineage>
        <taxon>Eukaryota</taxon>
        <taxon>Metazoa</taxon>
        <taxon>Ecdysozoa</taxon>
        <taxon>Nematoda</taxon>
        <taxon>Enoplea</taxon>
        <taxon>Dorylaimia</taxon>
        <taxon>Mermithida</taxon>
        <taxon>Mermithoidea</taxon>
        <taxon>Mermithidae</taxon>
        <taxon>Romanomermis</taxon>
    </lineage>
</organism>
<dbReference type="PANTHER" id="PTHR15959">
    <property type="entry name" value="SYNTAXIN-18"/>
    <property type="match status" value="1"/>
</dbReference>
<reference evidence="11" key="1">
    <citation type="submission" date="2022-11" db="UniProtKB">
        <authorList>
            <consortium name="WormBaseParasite"/>
        </authorList>
    </citation>
    <scope>IDENTIFICATION</scope>
</reference>
<name>A0A915L4C0_ROMCU</name>
<dbReference type="AlphaFoldDB" id="A0A915L4C0"/>
<dbReference type="GO" id="GO:0006890">
    <property type="term" value="P:retrograde vesicle-mediated transport, Golgi to endoplasmic reticulum"/>
    <property type="evidence" value="ECO:0007669"/>
    <property type="project" value="TreeGrafter"/>
</dbReference>
<evidence type="ECO:0000256" key="5">
    <source>
        <dbReference type="ARBA" id="ARBA00022927"/>
    </source>
</evidence>
<keyword evidence="7" id="KW-0175">Coiled coil</keyword>
<dbReference type="Proteomes" id="UP000887565">
    <property type="component" value="Unplaced"/>
</dbReference>
<dbReference type="WBParaSite" id="nRc.2.0.1.t45352-RA">
    <property type="protein sequence ID" value="nRc.2.0.1.t45352-RA"/>
    <property type="gene ID" value="nRc.2.0.1.g45352"/>
</dbReference>
<comment type="subcellular location">
    <subcellularLocation>
        <location evidence="1">Membrane</location>
        <topology evidence="1">Single-pass type IV membrane protein</topology>
    </subcellularLocation>
</comment>
<evidence type="ECO:0000313" key="11">
    <source>
        <dbReference type="WBParaSite" id="nRc.2.0.1.t45352-RA"/>
    </source>
</evidence>